<proteinExistence type="inferred from homology"/>
<protein>
    <submittedName>
        <fullName evidence="7">Peptidase</fullName>
    </submittedName>
</protein>
<evidence type="ECO:0000256" key="4">
    <source>
        <dbReference type="SAM" id="SignalP"/>
    </source>
</evidence>
<dbReference type="InterPro" id="IPR051601">
    <property type="entry name" value="Serine_prot/Carboxylest_S33"/>
</dbReference>
<dbReference type="Gene3D" id="3.40.50.1820">
    <property type="entry name" value="alpha/beta hydrolase"/>
    <property type="match status" value="1"/>
</dbReference>
<dbReference type="InterPro" id="IPR013595">
    <property type="entry name" value="Pept_S33_TAP-like_C"/>
</dbReference>
<evidence type="ECO:0000256" key="3">
    <source>
        <dbReference type="ARBA" id="ARBA00022801"/>
    </source>
</evidence>
<accession>A0A4Y3K8Q6</accession>
<feature type="domain" description="AB hydrolase-1" evidence="5">
    <location>
        <begin position="110"/>
        <end position="265"/>
    </location>
</feature>
<feature type="domain" description="Peptidase S33 tripeptidyl aminopeptidase-like C-terminal" evidence="6">
    <location>
        <begin position="462"/>
        <end position="557"/>
    </location>
</feature>
<dbReference type="InterPro" id="IPR000073">
    <property type="entry name" value="AB_hydrolase_1"/>
</dbReference>
<evidence type="ECO:0000313" key="7">
    <source>
        <dbReference type="EMBL" id="GEA80851.1"/>
    </source>
</evidence>
<reference evidence="7 8" key="1">
    <citation type="submission" date="2019-06" db="EMBL/GenBank/DDBJ databases">
        <title>Whole genome shotgun sequence of Cellulomonas uda NBRC 3747.</title>
        <authorList>
            <person name="Hosoyama A."/>
            <person name="Uohara A."/>
            <person name="Ohji S."/>
            <person name="Ichikawa N."/>
        </authorList>
    </citation>
    <scope>NUCLEOTIDE SEQUENCE [LARGE SCALE GENOMIC DNA]</scope>
    <source>
        <strain evidence="7 8">NBRC 3747</strain>
    </source>
</reference>
<dbReference type="SUPFAM" id="SSF53474">
    <property type="entry name" value="alpha/beta-Hydrolases"/>
    <property type="match status" value="1"/>
</dbReference>
<feature type="signal peptide" evidence="4">
    <location>
        <begin position="1"/>
        <end position="28"/>
    </location>
</feature>
<dbReference type="Pfam" id="PF00561">
    <property type="entry name" value="Abhydrolase_1"/>
    <property type="match status" value="1"/>
</dbReference>
<comment type="caution">
    <text evidence="7">The sequence shown here is derived from an EMBL/GenBank/DDBJ whole genome shotgun (WGS) entry which is preliminary data.</text>
</comment>
<organism evidence="7 8">
    <name type="scientific">Cellulomonas uda</name>
    <dbReference type="NCBI Taxonomy" id="1714"/>
    <lineage>
        <taxon>Bacteria</taxon>
        <taxon>Bacillati</taxon>
        <taxon>Actinomycetota</taxon>
        <taxon>Actinomycetes</taxon>
        <taxon>Micrococcales</taxon>
        <taxon>Cellulomonadaceae</taxon>
        <taxon>Cellulomonas</taxon>
    </lineage>
</organism>
<evidence type="ECO:0000259" key="5">
    <source>
        <dbReference type="Pfam" id="PF00561"/>
    </source>
</evidence>
<evidence type="ECO:0000256" key="1">
    <source>
        <dbReference type="ARBA" id="ARBA00010088"/>
    </source>
</evidence>
<evidence type="ECO:0000259" key="6">
    <source>
        <dbReference type="Pfam" id="PF08386"/>
    </source>
</evidence>
<evidence type="ECO:0000256" key="2">
    <source>
        <dbReference type="ARBA" id="ARBA00022729"/>
    </source>
</evidence>
<dbReference type="InterPro" id="IPR029058">
    <property type="entry name" value="AB_hydrolase_fold"/>
</dbReference>
<dbReference type="PANTHER" id="PTHR43248:SF29">
    <property type="entry name" value="TRIPEPTIDYL AMINOPEPTIDASE"/>
    <property type="match status" value="1"/>
</dbReference>
<feature type="chain" id="PRO_5021377451" evidence="4">
    <location>
        <begin position="29"/>
        <end position="603"/>
    </location>
</feature>
<dbReference type="Proteomes" id="UP000315842">
    <property type="component" value="Unassembled WGS sequence"/>
</dbReference>
<name>A0A4Y3K8Q6_CELUD</name>
<sequence length="603" mass="64240">MHTRPRVSAFAALVVAVALAGSTTAAQAAEPTAATPAAVTVPDQTDPAEAARVDSVVADIDWFDCSNVVDKGVQCGTVDLPLDYDEPEGPTTSVALVRVPATKPTAKLGTLFLNPGGPGGSGVNIAISAPYFLPKDIVQRFDLVGIDPRGTNFSDNVACFRNIGEQTDTLLPTWEAAYPRTTAQRTDFVNSAKKYGQACSTLGKPMSASMSTANVARDMDVIRRTLGDSKLTYLGFSYGSYLGNVYANIFPDRVRAIVIDGVLDPEGWAGTAANQSTPQTQRIASGDGAWKALRSILTRCGQKGPDYCYLAKRSSNPAKKFDKFAKAIKAQPIVIDESFEVDYGLVMSFLMSDLYQLEAAAWVDMDLDMFMELQETPTSAAERKQWNAAAKKLTSRMKEYKQLSAAQDAAKQELAAKVPGFAFPYDNGPEAYQSVMCTDSLNPGNAASWVAAGTTAAKTGDAFGQMWTWASAPCASWTWTAKDEDAYRGTFDHVTSAPVLVVGNWWDPATNYNGAKAAAALLPNSSFISSNSWGHTAFGSSTCVDNAITNYLLTGKAVKGATRSCVGAQPFAQKLESYESLSLTPKKGRAPVSIPVPGTAPTL</sequence>
<dbReference type="PANTHER" id="PTHR43248">
    <property type="entry name" value="2-SUCCINYL-6-HYDROXY-2,4-CYCLOHEXADIENE-1-CARBOXYLATE SYNTHASE"/>
    <property type="match status" value="1"/>
</dbReference>
<gene>
    <name evidence="7" type="ORF">CUD01_12950</name>
</gene>
<dbReference type="Pfam" id="PF08386">
    <property type="entry name" value="Abhydrolase_4"/>
    <property type="match status" value="1"/>
</dbReference>
<keyword evidence="2 4" id="KW-0732">Signal</keyword>
<dbReference type="EMBL" id="BJLP01000017">
    <property type="protein sequence ID" value="GEA80851.1"/>
    <property type="molecule type" value="Genomic_DNA"/>
</dbReference>
<dbReference type="GO" id="GO:0016787">
    <property type="term" value="F:hydrolase activity"/>
    <property type="evidence" value="ECO:0007669"/>
    <property type="project" value="UniProtKB-KW"/>
</dbReference>
<dbReference type="AlphaFoldDB" id="A0A4Y3K8Q6"/>
<keyword evidence="8" id="KW-1185">Reference proteome</keyword>
<evidence type="ECO:0000313" key="8">
    <source>
        <dbReference type="Proteomes" id="UP000315842"/>
    </source>
</evidence>
<keyword evidence="3" id="KW-0378">Hydrolase</keyword>
<comment type="similarity">
    <text evidence="1">Belongs to the peptidase S33 family.</text>
</comment>